<dbReference type="CDD" id="cd02139">
    <property type="entry name" value="nitroreductase"/>
    <property type="match status" value="1"/>
</dbReference>
<dbReference type="GeneID" id="26740497"/>
<proteinExistence type="inferred from homology"/>
<dbReference type="GO" id="GO:0016491">
    <property type="term" value="F:oxidoreductase activity"/>
    <property type="evidence" value="ECO:0007669"/>
    <property type="project" value="UniProtKB-KW"/>
</dbReference>
<feature type="domain" description="Nitroreductase" evidence="3">
    <location>
        <begin position="7"/>
        <end position="66"/>
    </location>
</feature>
<evidence type="ECO:0000313" key="8">
    <source>
        <dbReference type="Proteomes" id="UP000062768"/>
    </source>
</evidence>
<evidence type="ECO:0000313" key="5">
    <source>
        <dbReference type="EMBL" id="AIS33031.1"/>
    </source>
</evidence>
<gene>
    <name evidence="5" type="ORF">BRM9_2231</name>
    <name evidence="6" type="ORF">MB9_2265</name>
</gene>
<organism evidence="5 7">
    <name type="scientific">Methanobacterium formicicum</name>
    <dbReference type="NCBI Taxonomy" id="2162"/>
    <lineage>
        <taxon>Archaea</taxon>
        <taxon>Methanobacteriati</taxon>
        <taxon>Methanobacteriota</taxon>
        <taxon>Methanomada group</taxon>
        <taxon>Methanobacteria</taxon>
        <taxon>Methanobacteriales</taxon>
        <taxon>Methanobacteriaceae</taxon>
        <taxon>Methanobacterium</taxon>
    </lineage>
</organism>
<sequence>MDVFEAVTQRKSIRKYKDKEIEKEKLIKVLESARIAPSASNRQEWKFIVVKDENTRNKLVSAAHDQKFVGQAPVTIVACSTESERIMPCGQHAYTVDLSIAVSFMMLEATELGLGTCWLGAFDEEAVKEILGIPSDIRVPAMFTLGYADENPVARPRKALKDIVSHEKYE</sequence>
<dbReference type="Pfam" id="PF14512">
    <property type="entry name" value="TM1586_NiRdase"/>
    <property type="match status" value="1"/>
</dbReference>
<dbReference type="STRING" id="2162.BRM9_2231"/>
<dbReference type="OrthoDB" id="105365at2157"/>
<dbReference type="PANTHER" id="PTHR43673">
    <property type="entry name" value="NAD(P)H NITROREDUCTASE YDGI-RELATED"/>
    <property type="match status" value="1"/>
</dbReference>
<protein>
    <submittedName>
        <fullName evidence="5 6">Nitroreductase</fullName>
    </submittedName>
</protein>
<reference evidence="5" key="1">
    <citation type="submission" date="2013-12" db="EMBL/GenBank/DDBJ databases">
        <title>The complete genome sequence of Methanobacterium sp. BRM9.</title>
        <authorList>
            <consortium name="Pastoral Greenhouse Gas Research Consortium"/>
            <person name="Kelly W.J."/>
            <person name="Leahy S.C."/>
            <person name="Perry R."/>
            <person name="Li D."/>
            <person name="Altermann E."/>
            <person name="Lambie S.C."/>
            <person name="Attwood G.T."/>
        </authorList>
    </citation>
    <scope>NUCLEOTIDE SEQUENCE [LARGE SCALE GENOMIC DNA]</scope>
    <source>
        <strain evidence="5">BRM9</strain>
    </source>
</reference>
<dbReference type="InterPro" id="IPR029478">
    <property type="entry name" value="TM1586_NiRdase"/>
</dbReference>
<dbReference type="RefSeq" id="WP_048085780.1">
    <property type="nucleotide sequence ID" value="NZ_CALCVY010000041.1"/>
</dbReference>
<name>A0A089ZE12_METFO</name>
<evidence type="ECO:0000256" key="2">
    <source>
        <dbReference type="ARBA" id="ARBA00023002"/>
    </source>
</evidence>
<dbReference type="PATRIC" id="fig|2162.10.peg.2337"/>
<dbReference type="EMBL" id="CP006933">
    <property type="protein sequence ID" value="AIS33031.1"/>
    <property type="molecule type" value="Genomic_DNA"/>
</dbReference>
<feature type="domain" description="Putative nitroreductase TM1586" evidence="4">
    <location>
        <begin position="105"/>
        <end position="168"/>
    </location>
</feature>
<evidence type="ECO:0000313" key="7">
    <source>
        <dbReference type="Proteomes" id="UP000029661"/>
    </source>
</evidence>
<keyword evidence="8" id="KW-1185">Reference proteome</keyword>
<reference evidence="6" key="2">
    <citation type="submission" date="2014-09" db="EMBL/GenBank/DDBJ databases">
        <authorList>
            <person name="Bishop-Lilly K.A."/>
            <person name="Broomall S.M."/>
            <person name="Chain P.S."/>
            <person name="Chertkov O."/>
            <person name="Coyne S.R."/>
            <person name="Daligault H.E."/>
            <person name="Davenport K.W."/>
            <person name="Erkkila T."/>
            <person name="Frey K.G."/>
            <person name="Gibbons H.S."/>
            <person name="Gu W."/>
            <person name="Jaissle J."/>
            <person name="Johnson S.L."/>
            <person name="Koroleva G.I."/>
            <person name="Ladner J.T."/>
            <person name="Lo C.-C."/>
            <person name="Minogue T.D."/>
            <person name="Munk C."/>
            <person name="Palacios G.F."/>
            <person name="Redden C.L."/>
            <person name="Rosenzweig C.N."/>
            <person name="Scholz M.B."/>
            <person name="Teshima H."/>
            <person name="Xu Y."/>
        </authorList>
    </citation>
    <scope>NUCLEOTIDE SEQUENCE</scope>
    <source>
        <strain evidence="6">Mb9</strain>
    </source>
</reference>
<dbReference type="EMBL" id="LN734822">
    <property type="protein sequence ID" value="CEL25879.1"/>
    <property type="molecule type" value="Genomic_DNA"/>
</dbReference>
<dbReference type="SUPFAM" id="SSF55469">
    <property type="entry name" value="FMN-dependent nitroreductase-like"/>
    <property type="match status" value="1"/>
</dbReference>
<dbReference type="PANTHER" id="PTHR43673:SF10">
    <property type="entry name" value="NADH DEHYDROGENASE_NAD(P)H NITROREDUCTASE XCC3605-RELATED"/>
    <property type="match status" value="1"/>
</dbReference>
<dbReference type="AlphaFoldDB" id="A0A089ZE12"/>
<dbReference type="Pfam" id="PF00881">
    <property type="entry name" value="Nitroreductase"/>
    <property type="match status" value="1"/>
</dbReference>
<evidence type="ECO:0000313" key="6">
    <source>
        <dbReference type="EMBL" id="CEL25879.1"/>
    </source>
</evidence>
<evidence type="ECO:0000256" key="1">
    <source>
        <dbReference type="ARBA" id="ARBA00007118"/>
    </source>
</evidence>
<evidence type="ECO:0000259" key="4">
    <source>
        <dbReference type="Pfam" id="PF14512"/>
    </source>
</evidence>
<comment type="similarity">
    <text evidence="1">Belongs to the nitroreductase family.</text>
</comment>
<dbReference type="Proteomes" id="UP000062768">
    <property type="component" value="Chromosome I"/>
</dbReference>
<evidence type="ECO:0000259" key="3">
    <source>
        <dbReference type="Pfam" id="PF00881"/>
    </source>
</evidence>
<dbReference type="InterPro" id="IPR000415">
    <property type="entry name" value="Nitroreductase-like"/>
</dbReference>
<keyword evidence="2" id="KW-0560">Oxidoreductase</keyword>
<dbReference type="Gene3D" id="3.40.109.10">
    <property type="entry name" value="NADH Oxidase"/>
    <property type="match status" value="1"/>
</dbReference>
<dbReference type="Proteomes" id="UP000029661">
    <property type="component" value="Chromosome"/>
</dbReference>
<dbReference type="KEGG" id="mfc:BRM9_2231"/>
<dbReference type="InterPro" id="IPR029479">
    <property type="entry name" value="Nitroreductase"/>
</dbReference>
<accession>A0A089ZE12</accession>